<evidence type="ECO:0000313" key="15">
    <source>
        <dbReference type="Proteomes" id="UP000037510"/>
    </source>
</evidence>
<feature type="non-terminal residue" evidence="14">
    <location>
        <position position="1"/>
    </location>
</feature>
<keyword evidence="10 12" id="KW-0739">Sodium transport</keyword>
<evidence type="ECO:0000256" key="3">
    <source>
        <dbReference type="ARBA" id="ARBA00022448"/>
    </source>
</evidence>
<evidence type="ECO:0000256" key="10">
    <source>
        <dbReference type="ARBA" id="ARBA00023201"/>
    </source>
</evidence>
<comment type="subcellular location">
    <subcellularLocation>
        <location evidence="1">Membrane</location>
        <topology evidence="1">Multi-pass membrane protein</topology>
    </subcellularLocation>
</comment>
<dbReference type="GO" id="GO:0016020">
    <property type="term" value="C:membrane"/>
    <property type="evidence" value="ECO:0007669"/>
    <property type="project" value="UniProtKB-SubCell"/>
</dbReference>
<dbReference type="InterPro" id="IPR001873">
    <property type="entry name" value="ENaC"/>
</dbReference>
<dbReference type="Pfam" id="PF00858">
    <property type="entry name" value="ASC"/>
    <property type="match status" value="1"/>
</dbReference>
<reference evidence="14 15" key="1">
    <citation type="journal article" date="2015" name="Genome Biol. Evol.">
        <title>The genome of winter moth (Operophtera brumata) provides a genomic perspective on sexual dimorphism and phenology.</title>
        <authorList>
            <person name="Derks M.F."/>
            <person name="Smit S."/>
            <person name="Salis L."/>
            <person name="Schijlen E."/>
            <person name="Bossers A."/>
            <person name="Mateman C."/>
            <person name="Pijl A.S."/>
            <person name="de Ridder D."/>
            <person name="Groenen M.A."/>
            <person name="Visser M.E."/>
            <person name="Megens H.J."/>
        </authorList>
    </citation>
    <scope>NUCLEOTIDE SEQUENCE [LARGE SCALE GENOMIC DNA]</scope>
    <source>
        <strain evidence="14">WM2013NL</strain>
        <tissue evidence="14">Head and thorax</tissue>
    </source>
</reference>
<keyword evidence="4 12" id="KW-0894">Sodium channel</keyword>
<keyword evidence="5 12" id="KW-0812">Transmembrane</keyword>
<dbReference type="GO" id="GO:0005272">
    <property type="term" value="F:sodium channel activity"/>
    <property type="evidence" value="ECO:0007669"/>
    <property type="project" value="UniProtKB-KW"/>
</dbReference>
<keyword evidence="7" id="KW-0915">Sodium</keyword>
<dbReference type="STRING" id="104452.A0A0L7KXW9"/>
<gene>
    <name evidence="14" type="ORF">OBRU01_17991</name>
</gene>
<evidence type="ECO:0000256" key="13">
    <source>
        <dbReference type="SAM" id="Phobius"/>
    </source>
</evidence>
<evidence type="ECO:0000256" key="12">
    <source>
        <dbReference type="RuleBase" id="RU000679"/>
    </source>
</evidence>
<organism evidence="14 15">
    <name type="scientific">Operophtera brumata</name>
    <name type="common">Winter moth</name>
    <name type="synonym">Phalaena brumata</name>
    <dbReference type="NCBI Taxonomy" id="104452"/>
    <lineage>
        <taxon>Eukaryota</taxon>
        <taxon>Metazoa</taxon>
        <taxon>Ecdysozoa</taxon>
        <taxon>Arthropoda</taxon>
        <taxon>Hexapoda</taxon>
        <taxon>Insecta</taxon>
        <taxon>Pterygota</taxon>
        <taxon>Neoptera</taxon>
        <taxon>Endopterygota</taxon>
        <taxon>Lepidoptera</taxon>
        <taxon>Glossata</taxon>
        <taxon>Ditrysia</taxon>
        <taxon>Geometroidea</taxon>
        <taxon>Geometridae</taxon>
        <taxon>Larentiinae</taxon>
        <taxon>Operophtera</taxon>
    </lineage>
</organism>
<keyword evidence="3 12" id="KW-0813">Transport</keyword>
<protein>
    <submittedName>
        <fullName evidence="14">Uncharacterized protein</fullName>
    </submittedName>
</protein>
<keyword evidence="11 12" id="KW-0407">Ion channel</keyword>
<evidence type="ECO:0000256" key="1">
    <source>
        <dbReference type="ARBA" id="ARBA00004141"/>
    </source>
</evidence>
<dbReference type="Proteomes" id="UP000037510">
    <property type="component" value="Unassembled WGS sequence"/>
</dbReference>
<proteinExistence type="inferred from homology"/>
<name>A0A0L7KXW9_OPEBR</name>
<evidence type="ECO:0000256" key="7">
    <source>
        <dbReference type="ARBA" id="ARBA00023053"/>
    </source>
</evidence>
<keyword evidence="6 13" id="KW-1133">Transmembrane helix</keyword>
<dbReference type="EMBL" id="JTDY01004668">
    <property type="protein sequence ID" value="KOB67896.1"/>
    <property type="molecule type" value="Genomic_DNA"/>
</dbReference>
<evidence type="ECO:0000256" key="6">
    <source>
        <dbReference type="ARBA" id="ARBA00022989"/>
    </source>
</evidence>
<dbReference type="AlphaFoldDB" id="A0A0L7KXW9"/>
<comment type="similarity">
    <text evidence="2 12">Belongs to the amiloride-sensitive sodium channel (TC 1.A.6) family.</text>
</comment>
<accession>A0A0L7KXW9</accession>
<feature type="transmembrane region" description="Helical" evidence="13">
    <location>
        <begin position="20"/>
        <end position="44"/>
    </location>
</feature>
<evidence type="ECO:0000256" key="4">
    <source>
        <dbReference type="ARBA" id="ARBA00022461"/>
    </source>
</evidence>
<keyword evidence="15" id="KW-1185">Reference proteome</keyword>
<evidence type="ECO:0000256" key="5">
    <source>
        <dbReference type="ARBA" id="ARBA00022692"/>
    </source>
</evidence>
<dbReference type="Gene3D" id="1.10.287.770">
    <property type="entry name" value="YojJ-like"/>
    <property type="match status" value="1"/>
</dbReference>
<keyword evidence="8 12" id="KW-0406">Ion transport</keyword>
<evidence type="ECO:0000256" key="11">
    <source>
        <dbReference type="ARBA" id="ARBA00023303"/>
    </source>
</evidence>
<comment type="caution">
    <text evidence="14">The sequence shown here is derived from an EMBL/GenBank/DDBJ whole genome shotgun (WGS) entry which is preliminary data.</text>
</comment>
<evidence type="ECO:0000256" key="9">
    <source>
        <dbReference type="ARBA" id="ARBA00023136"/>
    </source>
</evidence>
<sequence length="86" mass="9593">KSQFMSFHRSELFGITDLLANIGGILDLFLGFSFLSLVEILYFITLRLGVAIRRDIVEEKKKRWLHNGFLADVGGECIGGNTATVC</sequence>
<evidence type="ECO:0000313" key="14">
    <source>
        <dbReference type="EMBL" id="KOB67896.1"/>
    </source>
</evidence>
<evidence type="ECO:0000256" key="2">
    <source>
        <dbReference type="ARBA" id="ARBA00007193"/>
    </source>
</evidence>
<keyword evidence="9 13" id="KW-0472">Membrane</keyword>
<evidence type="ECO:0000256" key="8">
    <source>
        <dbReference type="ARBA" id="ARBA00023065"/>
    </source>
</evidence>